<dbReference type="Gene3D" id="3.40.50.1000">
    <property type="entry name" value="HAD superfamily/HAD-like"/>
    <property type="match status" value="1"/>
</dbReference>
<dbReference type="InterPro" id="IPR044651">
    <property type="entry name" value="OTSB-like"/>
</dbReference>
<keyword evidence="4" id="KW-0479">Metal-binding</keyword>
<comment type="caution">
    <text evidence="5">The sequence shown here is derived from an EMBL/GenBank/DDBJ whole genome shotgun (WGS) entry which is preliminary data.</text>
</comment>
<dbReference type="EMBL" id="NWBU01000015">
    <property type="protein sequence ID" value="PTQ08542.1"/>
    <property type="molecule type" value="Genomic_DNA"/>
</dbReference>
<dbReference type="RefSeq" id="WP_107969123.1">
    <property type="nucleotide sequence ID" value="NZ_NWBU01000015.1"/>
</dbReference>
<dbReference type="EC" id="3.1.3.12" evidence="4"/>
<keyword evidence="6" id="KW-1185">Reference proteome</keyword>
<dbReference type="GO" id="GO:0046872">
    <property type="term" value="F:metal ion binding"/>
    <property type="evidence" value="ECO:0007669"/>
    <property type="project" value="UniProtKB-KW"/>
</dbReference>
<dbReference type="NCBIfam" id="TIGR00685">
    <property type="entry name" value="T6PP"/>
    <property type="match status" value="1"/>
</dbReference>
<dbReference type="InterPro" id="IPR006379">
    <property type="entry name" value="HAD-SF_hydro_IIB"/>
</dbReference>
<evidence type="ECO:0000256" key="2">
    <source>
        <dbReference type="ARBA" id="ARBA00008770"/>
    </source>
</evidence>
<dbReference type="GO" id="GO:0004805">
    <property type="term" value="F:trehalose-phosphatase activity"/>
    <property type="evidence" value="ECO:0007669"/>
    <property type="project" value="UniProtKB-EC"/>
</dbReference>
<evidence type="ECO:0000256" key="4">
    <source>
        <dbReference type="RuleBase" id="RU361117"/>
    </source>
</evidence>
<dbReference type="AlphaFoldDB" id="A0A2T5FUY7"/>
<dbReference type="InterPro" id="IPR036412">
    <property type="entry name" value="HAD-like_sf"/>
</dbReference>
<name>A0A2T5FUY7_9SPHN</name>
<dbReference type="GO" id="GO:0005992">
    <property type="term" value="P:trehalose biosynthetic process"/>
    <property type="evidence" value="ECO:0007669"/>
    <property type="project" value="UniProtKB-UniPathway"/>
</dbReference>
<organism evidence="5 6">
    <name type="scientific">Sphingomonas oleivorans</name>
    <dbReference type="NCBI Taxonomy" id="1735121"/>
    <lineage>
        <taxon>Bacteria</taxon>
        <taxon>Pseudomonadati</taxon>
        <taxon>Pseudomonadota</taxon>
        <taxon>Alphaproteobacteria</taxon>
        <taxon>Sphingomonadales</taxon>
        <taxon>Sphingomonadaceae</taxon>
        <taxon>Sphingomonas</taxon>
    </lineage>
</organism>
<comment type="catalytic activity">
    <reaction evidence="4">
        <text>alpha,alpha-trehalose 6-phosphate + H2O = alpha,alpha-trehalose + phosphate</text>
        <dbReference type="Rhea" id="RHEA:23420"/>
        <dbReference type="ChEBI" id="CHEBI:15377"/>
        <dbReference type="ChEBI" id="CHEBI:16551"/>
        <dbReference type="ChEBI" id="CHEBI:43474"/>
        <dbReference type="ChEBI" id="CHEBI:58429"/>
        <dbReference type="EC" id="3.1.3.12"/>
    </reaction>
</comment>
<keyword evidence="4" id="KW-0460">Magnesium</keyword>
<dbReference type="NCBIfam" id="TIGR01484">
    <property type="entry name" value="HAD-SF-IIB"/>
    <property type="match status" value="1"/>
</dbReference>
<evidence type="ECO:0000313" key="5">
    <source>
        <dbReference type="EMBL" id="PTQ08542.1"/>
    </source>
</evidence>
<dbReference type="PANTHER" id="PTHR43768:SF3">
    <property type="entry name" value="TREHALOSE 6-PHOSPHATE PHOSPHATASE"/>
    <property type="match status" value="1"/>
</dbReference>
<dbReference type="UniPathway" id="UPA00299"/>
<dbReference type="PANTHER" id="PTHR43768">
    <property type="entry name" value="TREHALOSE 6-PHOSPHATE PHOSPHATASE"/>
    <property type="match status" value="1"/>
</dbReference>
<accession>A0A2T5FUY7</accession>
<comment type="cofactor">
    <cofactor evidence="4">
        <name>Mg(2+)</name>
        <dbReference type="ChEBI" id="CHEBI:18420"/>
    </cofactor>
</comment>
<comment type="similarity">
    <text evidence="2 4">Belongs to the trehalose phosphatase family.</text>
</comment>
<dbReference type="CDD" id="cd01627">
    <property type="entry name" value="HAD_TPP"/>
    <property type="match status" value="1"/>
</dbReference>
<evidence type="ECO:0000256" key="1">
    <source>
        <dbReference type="ARBA" id="ARBA00005199"/>
    </source>
</evidence>
<evidence type="ECO:0000313" key="6">
    <source>
        <dbReference type="Proteomes" id="UP000244162"/>
    </source>
</evidence>
<reference evidence="5 6" key="1">
    <citation type="submission" date="2017-09" db="EMBL/GenBank/DDBJ databases">
        <title>Sphingomonas panjinensis sp.nov., isolated from oil-contaminated soil.</title>
        <authorList>
            <person name="Wang L."/>
            <person name="Chen L."/>
        </authorList>
    </citation>
    <scope>NUCLEOTIDE SEQUENCE [LARGE SCALE GENOMIC DNA]</scope>
    <source>
        <strain evidence="5 6">FW-11</strain>
    </source>
</reference>
<comment type="pathway">
    <text evidence="1 4">Glycan biosynthesis; trehalose biosynthesis.</text>
</comment>
<keyword evidence="3 4" id="KW-0378">Hydrolase</keyword>
<dbReference type="SUPFAM" id="SSF56784">
    <property type="entry name" value="HAD-like"/>
    <property type="match status" value="1"/>
</dbReference>
<proteinExistence type="inferred from homology"/>
<evidence type="ECO:0000256" key="3">
    <source>
        <dbReference type="ARBA" id="ARBA00022801"/>
    </source>
</evidence>
<gene>
    <name evidence="5" type="primary">otsB</name>
    <name evidence="5" type="ORF">CLG96_15180</name>
</gene>
<dbReference type="OrthoDB" id="9814913at2"/>
<dbReference type="Pfam" id="PF02358">
    <property type="entry name" value="Trehalose_PPase"/>
    <property type="match status" value="1"/>
</dbReference>
<dbReference type="Gene3D" id="3.30.70.1020">
    <property type="entry name" value="Trehalose-6-phosphate phosphatase related protein, domain 2"/>
    <property type="match status" value="1"/>
</dbReference>
<dbReference type="InterPro" id="IPR003337">
    <property type="entry name" value="Trehalose_PPase"/>
</dbReference>
<dbReference type="InterPro" id="IPR023214">
    <property type="entry name" value="HAD_sf"/>
</dbReference>
<protein>
    <recommendedName>
        <fullName evidence="4">Trehalose 6-phosphate phosphatase</fullName>
        <ecNumber evidence="4">3.1.3.12</ecNumber>
    </recommendedName>
</protein>
<sequence>MSMDFTTPPLPPRHWEGSISLFLDFDGTLVELAERPDAVVVDGELQSLIDALAHRLDGRLAIVSGRSVAQLDHFFGPTGERLFLAGSHGMERRLPGESRAPLVPSEALSMAAELFMSFVAAHPETMIEHKTHGIALHYRQVPEAEAEAIALAERVAAAQGLFVQPGKMMVELREQGDDKGGAIRAMMDHEAFADTMPLFLGDDLTDEPGFVAADAHGGAGILVGPPRPTSARYALPDVTAVRLWLAGLVKDAA</sequence>
<comment type="function">
    <text evidence="4">Removes the phosphate from trehalose 6-phosphate to produce free trehalose.</text>
</comment>
<dbReference type="Proteomes" id="UP000244162">
    <property type="component" value="Unassembled WGS sequence"/>
</dbReference>